<dbReference type="Gene3D" id="3.30.450.20">
    <property type="entry name" value="PAS domain"/>
    <property type="match status" value="4"/>
</dbReference>
<proteinExistence type="predicted"/>
<dbReference type="Pfam" id="PF08448">
    <property type="entry name" value="PAS_4"/>
    <property type="match status" value="3"/>
</dbReference>
<dbReference type="PATRIC" id="fig|35806.4.peg.738"/>
<accession>A0A0D6AYA0</accession>
<feature type="domain" description="Methyl-accepting transducer" evidence="2">
    <location>
        <begin position="626"/>
        <end position="816"/>
    </location>
</feature>
<dbReference type="SMART" id="SM00091">
    <property type="entry name" value="PAS"/>
    <property type="match status" value="4"/>
</dbReference>
<dbReference type="GO" id="GO:0004888">
    <property type="term" value="F:transmembrane signaling receptor activity"/>
    <property type="evidence" value="ECO:0007669"/>
    <property type="project" value="InterPro"/>
</dbReference>
<dbReference type="InterPro" id="IPR013656">
    <property type="entry name" value="PAS_4"/>
</dbReference>
<dbReference type="PROSITE" id="PS50111">
    <property type="entry name" value="CHEMOTAXIS_TRANSDUC_2"/>
    <property type="match status" value="1"/>
</dbReference>
<dbReference type="SUPFAM" id="SSF58104">
    <property type="entry name" value="Methyl-accepting chemotaxis protein (MCP) signaling domain"/>
    <property type="match status" value="1"/>
</dbReference>
<dbReference type="PROSITE" id="PS50113">
    <property type="entry name" value="PAC"/>
    <property type="match status" value="2"/>
</dbReference>
<keyword evidence="1" id="KW-0807">Transducer</keyword>
<evidence type="ECO:0000256" key="1">
    <source>
        <dbReference type="PROSITE-ProRule" id="PRU00284"/>
    </source>
</evidence>
<evidence type="ECO:0000259" key="2">
    <source>
        <dbReference type="PROSITE" id="PS50111"/>
    </source>
</evidence>
<protein>
    <submittedName>
        <fullName evidence="5">Methyl-accepting chemotaxis transducer/sensory box protein</fullName>
    </submittedName>
</protein>
<feature type="domain" description="PAC" evidence="4">
    <location>
        <begin position="453"/>
        <end position="505"/>
    </location>
</feature>
<dbReference type="PROSITE" id="PS50112">
    <property type="entry name" value="PAS"/>
    <property type="match status" value="1"/>
</dbReference>
<dbReference type="InterPro" id="IPR050903">
    <property type="entry name" value="Bact_Chemotaxis_MeTrfase"/>
</dbReference>
<dbReference type="GO" id="GO:0016020">
    <property type="term" value="C:membrane"/>
    <property type="evidence" value="ECO:0007669"/>
    <property type="project" value="InterPro"/>
</dbReference>
<gene>
    <name evidence="5" type="ORF">NHU_00720</name>
</gene>
<dbReference type="InterPro" id="IPR035965">
    <property type="entry name" value="PAS-like_dom_sf"/>
</dbReference>
<name>A0A0D6AYA0_RHOSU</name>
<reference evidence="5 6" key="1">
    <citation type="submission" date="2015-02" db="EMBL/GenBank/DDBJ databases">
        <title>Genome sequene of Rhodovulum sulfidophilum DSM 2351.</title>
        <authorList>
            <person name="Nagao N."/>
        </authorList>
    </citation>
    <scope>NUCLEOTIDE SEQUENCE [LARGE SCALE GENOMIC DNA]</scope>
    <source>
        <strain evidence="5 6">DSM 2351</strain>
    </source>
</reference>
<dbReference type="AlphaFoldDB" id="A0A0D6AYA0"/>
<evidence type="ECO:0000313" key="6">
    <source>
        <dbReference type="Proteomes" id="UP000064912"/>
    </source>
</evidence>
<dbReference type="KEGG" id="rsu:NHU_00720"/>
<sequence length="816" mass="88491">MTSNAEASQDTADFETALAQALGAQILDEAHVLSFDMETRSLVSASEPTIFLLELSEDALGVHDFDSLIASPGQTSDDLWNRAVAGTGPVWSGSFTASRSGSSHPMQMRSVVSVCADGSLRLSVVGEPACAAPPATEKAPAEVDSALASLRYDAEGHIQQVSAPMCTLLGQTPENLIGQHMRRQIDAEFGRGTAWAEAWAGLLRGERTVLDIPHRQSGPGTVWTRSHLLPLTDAEGGFAGALEIATDINRERRDLDRMRSRQAALDSRLAIAEFRTDGTILEASGGFCKLLGLARADLDGASHKTLMPAEFAGSRRYDDFWDRLSRGEPVSGLFRHEGPDGRIVWLSSCYMPQAATETGEVQSVLFVGHDMTEARKAETAAEGRLDALDRAMMVAEYDSAGRILSANGMLLDRMGHRIEDIRGSSHGLFLEKGRDKDGAEARFWEDLRDNGGFSGEIMWVDADGRKVWLHTVYHPVADPEGHSDRIIQIAVDITDTKRLMLDLDGKWQAALNHQAVVEFDPDGKILQANEGFLRLVGHSLREVRGQSHSSFCHGDDIRSPAYTDFWMALRKGEAQSGRYRHVARFDRDLFMLAHYTPLTDFRGEVDRVVMCGYDISPQVALERATAARAQALTAELGSLHEVNDMLRGDADLLARTNEKLQDSARNGDRLLDGALSEMRTAREAADKVTEIVDLVGDIAVQTNLLAFNAAIEAARAGEHGAGFSIVADEVRKLAERNGEAAREISRHIERANDSILRSADGTEQTIERIRAIGSMAEEAIGGLTQVVAHAGVGEAAAATLARLAEELGQAAGPNGQ</sequence>
<dbReference type="Proteomes" id="UP000064912">
    <property type="component" value="Chromosome"/>
</dbReference>
<dbReference type="SMART" id="SM00086">
    <property type="entry name" value="PAC"/>
    <property type="match status" value="3"/>
</dbReference>
<dbReference type="PANTHER" id="PTHR24422:SF10">
    <property type="entry name" value="CHEMOTAXIS PROTEIN METHYLTRANSFERASE 2"/>
    <property type="match status" value="1"/>
</dbReference>
<dbReference type="GO" id="GO:0006935">
    <property type="term" value="P:chemotaxis"/>
    <property type="evidence" value="ECO:0007669"/>
    <property type="project" value="InterPro"/>
</dbReference>
<dbReference type="InterPro" id="IPR004090">
    <property type="entry name" value="Chemotax_Me-accpt_rcpt"/>
</dbReference>
<dbReference type="Pfam" id="PF13426">
    <property type="entry name" value="PAS_9"/>
    <property type="match status" value="1"/>
</dbReference>
<feature type="domain" description="PAS" evidence="3">
    <location>
        <begin position="516"/>
        <end position="556"/>
    </location>
</feature>
<dbReference type="InterPro" id="IPR000700">
    <property type="entry name" value="PAS-assoc_C"/>
</dbReference>
<dbReference type="Gene3D" id="1.10.287.950">
    <property type="entry name" value="Methyl-accepting chemotaxis protein"/>
    <property type="match status" value="1"/>
</dbReference>
<evidence type="ECO:0000313" key="5">
    <source>
        <dbReference type="EMBL" id="BAQ67888.1"/>
    </source>
</evidence>
<evidence type="ECO:0000259" key="3">
    <source>
        <dbReference type="PROSITE" id="PS50112"/>
    </source>
</evidence>
<dbReference type="SUPFAM" id="SSF55785">
    <property type="entry name" value="PYP-like sensor domain (PAS domain)"/>
    <property type="match status" value="4"/>
</dbReference>
<dbReference type="PRINTS" id="PR00260">
    <property type="entry name" value="CHEMTRNSDUCR"/>
</dbReference>
<dbReference type="CDD" id="cd00130">
    <property type="entry name" value="PAS"/>
    <property type="match status" value="4"/>
</dbReference>
<dbReference type="EMBL" id="AP014800">
    <property type="protein sequence ID" value="BAQ67888.1"/>
    <property type="molecule type" value="Genomic_DNA"/>
</dbReference>
<dbReference type="GO" id="GO:0007165">
    <property type="term" value="P:signal transduction"/>
    <property type="evidence" value="ECO:0007669"/>
    <property type="project" value="UniProtKB-KW"/>
</dbReference>
<feature type="domain" description="PAC" evidence="4">
    <location>
        <begin position="328"/>
        <end position="383"/>
    </location>
</feature>
<dbReference type="Pfam" id="PF00015">
    <property type="entry name" value="MCPsignal"/>
    <property type="match status" value="1"/>
</dbReference>
<dbReference type="NCBIfam" id="TIGR00229">
    <property type="entry name" value="sensory_box"/>
    <property type="match status" value="3"/>
</dbReference>
<dbReference type="PANTHER" id="PTHR24422">
    <property type="entry name" value="CHEMOTAXIS PROTEIN METHYLTRANSFERASE"/>
    <property type="match status" value="1"/>
</dbReference>
<dbReference type="eggNOG" id="COG0840">
    <property type="taxonomic scope" value="Bacteria"/>
</dbReference>
<dbReference type="SMART" id="SM00283">
    <property type="entry name" value="MA"/>
    <property type="match status" value="1"/>
</dbReference>
<dbReference type="InterPro" id="IPR001610">
    <property type="entry name" value="PAC"/>
</dbReference>
<dbReference type="InterPro" id="IPR000014">
    <property type="entry name" value="PAS"/>
</dbReference>
<dbReference type="InterPro" id="IPR004089">
    <property type="entry name" value="MCPsignal_dom"/>
</dbReference>
<evidence type="ECO:0000259" key="4">
    <source>
        <dbReference type="PROSITE" id="PS50113"/>
    </source>
</evidence>
<organism evidence="5 6">
    <name type="scientific">Rhodovulum sulfidophilum</name>
    <name type="common">Rhodobacter sulfidophilus</name>
    <dbReference type="NCBI Taxonomy" id="35806"/>
    <lineage>
        <taxon>Bacteria</taxon>
        <taxon>Pseudomonadati</taxon>
        <taxon>Pseudomonadota</taxon>
        <taxon>Alphaproteobacteria</taxon>
        <taxon>Rhodobacterales</taxon>
        <taxon>Paracoccaceae</taxon>
        <taxon>Rhodovulum</taxon>
    </lineage>
</organism>